<organism evidence="2 3">
    <name type="scientific">Flavilitoribacter nigricans (strain ATCC 23147 / DSM 23189 / NBRC 102662 / NCIMB 1420 / SS-2)</name>
    <name type="common">Lewinella nigricans</name>
    <dbReference type="NCBI Taxonomy" id="1122177"/>
    <lineage>
        <taxon>Bacteria</taxon>
        <taxon>Pseudomonadati</taxon>
        <taxon>Bacteroidota</taxon>
        <taxon>Saprospiria</taxon>
        <taxon>Saprospirales</taxon>
        <taxon>Lewinellaceae</taxon>
        <taxon>Flavilitoribacter</taxon>
    </lineage>
</organism>
<dbReference type="EMBL" id="PDUD01000048">
    <property type="protein sequence ID" value="PHN01841.1"/>
    <property type="molecule type" value="Genomic_DNA"/>
</dbReference>
<proteinExistence type="predicted"/>
<dbReference type="InterPro" id="IPR006121">
    <property type="entry name" value="HMA_dom"/>
</dbReference>
<evidence type="ECO:0000313" key="2">
    <source>
        <dbReference type="EMBL" id="PHN01841.1"/>
    </source>
</evidence>
<dbReference type="AlphaFoldDB" id="A0A2D0MZY3"/>
<dbReference type="CDD" id="cd00371">
    <property type="entry name" value="HMA"/>
    <property type="match status" value="1"/>
</dbReference>
<protein>
    <recommendedName>
        <fullName evidence="1">HMA domain-containing protein</fullName>
    </recommendedName>
</protein>
<dbReference type="RefSeq" id="WP_099154731.1">
    <property type="nucleotide sequence ID" value="NZ_PDUD01000048.1"/>
</dbReference>
<dbReference type="SUPFAM" id="SSF55008">
    <property type="entry name" value="HMA, heavy metal-associated domain"/>
    <property type="match status" value="1"/>
</dbReference>
<dbReference type="GO" id="GO:0046872">
    <property type="term" value="F:metal ion binding"/>
    <property type="evidence" value="ECO:0007669"/>
    <property type="project" value="InterPro"/>
</dbReference>
<name>A0A2D0MZY3_FLAN2</name>
<dbReference type="PROSITE" id="PS50846">
    <property type="entry name" value="HMA_2"/>
    <property type="match status" value="1"/>
</dbReference>
<dbReference type="Gene3D" id="3.30.70.100">
    <property type="match status" value="1"/>
</dbReference>
<dbReference type="OrthoDB" id="677920at2"/>
<dbReference type="InterPro" id="IPR036163">
    <property type="entry name" value="HMA_dom_sf"/>
</dbReference>
<sequence>MKKLKFKTNITCTGCLSKVKPILDAETQIEKWEVDLKSDDRILIIDTDNIPVEKVIQAVGSVGFTAEPVSE</sequence>
<evidence type="ECO:0000313" key="3">
    <source>
        <dbReference type="Proteomes" id="UP000223913"/>
    </source>
</evidence>
<keyword evidence="3" id="KW-1185">Reference proteome</keyword>
<evidence type="ECO:0000259" key="1">
    <source>
        <dbReference type="PROSITE" id="PS50846"/>
    </source>
</evidence>
<reference evidence="2 3" key="1">
    <citation type="submission" date="2017-10" db="EMBL/GenBank/DDBJ databases">
        <title>The draft genome sequence of Lewinella nigricans NBRC 102662.</title>
        <authorList>
            <person name="Wang K."/>
        </authorList>
    </citation>
    <scope>NUCLEOTIDE SEQUENCE [LARGE SCALE GENOMIC DNA]</scope>
    <source>
        <strain evidence="2 3">NBRC 102662</strain>
    </source>
</reference>
<dbReference type="Proteomes" id="UP000223913">
    <property type="component" value="Unassembled WGS sequence"/>
</dbReference>
<gene>
    <name evidence="2" type="ORF">CRP01_34975</name>
</gene>
<comment type="caution">
    <text evidence="2">The sequence shown here is derived from an EMBL/GenBank/DDBJ whole genome shotgun (WGS) entry which is preliminary data.</text>
</comment>
<accession>A0A2D0MZY3</accession>
<feature type="domain" description="HMA" evidence="1">
    <location>
        <begin position="1"/>
        <end position="67"/>
    </location>
</feature>